<dbReference type="KEGG" id="tvl:FAZ95_32275"/>
<dbReference type="OrthoDB" id="7183822at2"/>
<dbReference type="Proteomes" id="UP000298656">
    <property type="component" value="Chromosome 2"/>
</dbReference>
<dbReference type="EMBL" id="CP040078">
    <property type="protein sequence ID" value="QCP53693.1"/>
    <property type="molecule type" value="Genomic_DNA"/>
</dbReference>
<name>A0A4P8J170_9BURK</name>
<protein>
    <submittedName>
        <fullName evidence="1">Acyl-CoA dehydrogenase</fullName>
    </submittedName>
</protein>
<dbReference type="Gene3D" id="3.10.129.10">
    <property type="entry name" value="Hotdog Thioesterase"/>
    <property type="match status" value="2"/>
</dbReference>
<keyword evidence="2" id="KW-1185">Reference proteome</keyword>
<evidence type="ECO:0000313" key="1">
    <source>
        <dbReference type="EMBL" id="QCP53693.1"/>
    </source>
</evidence>
<gene>
    <name evidence="1" type="ORF">FAZ95_32275</name>
</gene>
<proteinExistence type="predicted"/>
<dbReference type="PANTHER" id="PTHR28152:SF1">
    <property type="entry name" value="HYDROXYACYL-THIOESTER DEHYDRATASE TYPE 2, MITOCHONDRIAL"/>
    <property type="match status" value="1"/>
</dbReference>
<dbReference type="AlphaFoldDB" id="A0A4P8J170"/>
<dbReference type="InterPro" id="IPR052741">
    <property type="entry name" value="Mitochondrial_HTD2"/>
</dbReference>
<evidence type="ECO:0000313" key="2">
    <source>
        <dbReference type="Proteomes" id="UP000298656"/>
    </source>
</evidence>
<dbReference type="RefSeq" id="WP_137336462.1">
    <property type="nucleotide sequence ID" value="NZ_CP040078.1"/>
</dbReference>
<organism evidence="1 2">
    <name type="scientific">Trinickia violacea</name>
    <dbReference type="NCBI Taxonomy" id="2571746"/>
    <lineage>
        <taxon>Bacteria</taxon>
        <taxon>Pseudomonadati</taxon>
        <taxon>Pseudomonadota</taxon>
        <taxon>Betaproteobacteria</taxon>
        <taxon>Burkholderiales</taxon>
        <taxon>Burkholderiaceae</taxon>
        <taxon>Trinickia</taxon>
    </lineage>
</organism>
<dbReference type="GO" id="GO:0019171">
    <property type="term" value="F:(3R)-hydroxyacyl-[acyl-carrier-protein] dehydratase activity"/>
    <property type="evidence" value="ECO:0007669"/>
    <property type="project" value="TreeGrafter"/>
</dbReference>
<reference evidence="1 2" key="1">
    <citation type="submission" date="2019-05" db="EMBL/GenBank/DDBJ databases">
        <title>Burkholderia sp. DHOD12, isolated from subtropical forest soil.</title>
        <authorList>
            <person name="Gao Z.-H."/>
            <person name="Qiu L.-H."/>
        </authorList>
    </citation>
    <scope>NUCLEOTIDE SEQUENCE [LARGE SCALE GENOMIC DNA]</scope>
    <source>
        <strain evidence="1 2">DHOD12</strain>
    </source>
</reference>
<accession>A0A4P8J170</accession>
<dbReference type="InterPro" id="IPR029069">
    <property type="entry name" value="HotDog_dom_sf"/>
</dbReference>
<dbReference type="PANTHER" id="PTHR28152">
    <property type="entry name" value="HYDROXYACYL-THIOESTER DEHYDRATASE TYPE 2, MITOCHONDRIAL"/>
    <property type="match status" value="1"/>
</dbReference>
<dbReference type="SUPFAM" id="SSF54637">
    <property type="entry name" value="Thioesterase/thiol ester dehydrase-isomerase"/>
    <property type="match status" value="1"/>
</dbReference>
<sequence>MNVPSPAPHSQPVQTVADIISPAPAAALSATLDCREAPLSGDPLPPIWHWLYFWTAAPQAELGSDGHPQKGGFLPDLGLPRRMAAGGRISFNAALPIGSSAERVSRVMSVEHKEGRSGRLAFVTVEHEIRTGGVTVIREEQDIVYREPAQPGQPQPKPTLAPSGAEWERIIAPTEVLLFRYSALTFNGHRIHYDRDYAREVEGYPDLVVHGPLIATLLLDTVGRFAPEAIVREYAFKAVRPTFLGNPFAVCGRRAADGQSIDLWAKDHEGYLTMSARAVIA</sequence>